<comment type="caution">
    <text evidence="2">The sequence shown here is derived from an EMBL/GenBank/DDBJ whole genome shotgun (WGS) entry which is preliminary data.</text>
</comment>
<proteinExistence type="predicted"/>
<organism evidence="2 3">
    <name type="scientific">Comamonas odontotermitis</name>
    <dbReference type="NCBI Taxonomy" id="379895"/>
    <lineage>
        <taxon>Bacteria</taxon>
        <taxon>Pseudomonadati</taxon>
        <taxon>Pseudomonadota</taxon>
        <taxon>Betaproteobacteria</taxon>
        <taxon>Burkholderiales</taxon>
        <taxon>Comamonadaceae</taxon>
        <taxon>Comamonas</taxon>
    </lineage>
</organism>
<dbReference type="EMBL" id="JACHKZ010000002">
    <property type="protein sequence ID" value="MBB6576389.1"/>
    <property type="molecule type" value="Genomic_DNA"/>
</dbReference>
<reference evidence="2 3" key="1">
    <citation type="submission" date="2020-08" db="EMBL/GenBank/DDBJ databases">
        <title>Functional genomics of gut bacteria from endangered species of beetles.</title>
        <authorList>
            <person name="Carlos-Shanley C."/>
        </authorList>
    </citation>
    <scope>NUCLEOTIDE SEQUENCE [LARGE SCALE GENOMIC DNA]</scope>
    <source>
        <strain evidence="2 3">S00124</strain>
    </source>
</reference>
<feature type="region of interest" description="Disordered" evidence="1">
    <location>
        <begin position="1"/>
        <end position="52"/>
    </location>
</feature>
<evidence type="ECO:0000313" key="3">
    <source>
        <dbReference type="Proteomes" id="UP000562492"/>
    </source>
</evidence>
<protein>
    <submittedName>
        <fullName evidence="2">Uncharacterized protein</fullName>
    </submittedName>
</protein>
<dbReference type="RefSeq" id="WP_184704833.1">
    <property type="nucleotide sequence ID" value="NZ_JACHKZ010000002.1"/>
</dbReference>
<evidence type="ECO:0000313" key="2">
    <source>
        <dbReference type="EMBL" id="MBB6576389.1"/>
    </source>
</evidence>
<sequence length="52" mass="6117">MKQHTAIPHQPLPWPLQLGQPLREKKYSQQQSKCNRRQLGSEPKTPDNTQMH</sequence>
<evidence type="ECO:0000256" key="1">
    <source>
        <dbReference type="SAM" id="MobiDB-lite"/>
    </source>
</evidence>
<dbReference type="Proteomes" id="UP000562492">
    <property type="component" value="Unassembled WGS sequence"/>
</dbReference>
<name>A0ABR6RB74_9BURK</name>
<keyword evidence="3" id="KW-1185">Reference proteome</keyword>
<accession>A0ABR6RB74</accession>
<gene>
    <name evidence="2" type="ORF">HNP33_000437</name>
</gene>